<organism evidence="1 2">
    <name type="scientific">Symbiodinium pilosum</name>
    <name type="common">Dinoflagellate</name>
    <dbReference type="NCBI Taxonomy" id="2952"/>
    <lineage>
        <taxon>Eukaryota</taxon>
        <taxon>Sar</taxon>
        <taxon>Alveolata</taxon>
        <taxon>Dinophyceae</taxon>
        <taxon>Suessiales</taxon>
        <taxon>Symbiodiniaceae</taxon>
        <taxon>Symbiodinium</taxon>
    </lineage>
</organism>
<accession>A0A812PYP0</accession>
<keyword evidence="2" id="KW-1185">Reference proteome</keyword>
<sequence length="932" mass="102246">ADGGEADKVATESLAEQFRELANCDNDEVLCWIQQAAEDIPIGDRLIAQVVAALNATGVGGNNLVDTSLEKLTNVYQIKPGPAENILQYITKLKAAAAVEDAKKKLEDASAHEARGAWECSRMSIARVAPAQDRITIVGRGLGAVGKLARCGGDGAGRCYAVGAGRDEDKGCDEISSGGSSCPIGCWAAHFMSLPIAVLKAALDATKNDVNSYEPKQVAAWITANLASAKYDDSDIQQALRKLAGMNGNQVLTVTQDQLKKNYKLEVAKAEFLVDAVQGLNDPSALTFADLAKNASYAAYIYHGVWVYDLLTRLACGYVPDAQHLGNVSFETDQGKRCIPVFYGESGSGKTVQALFATARIMSQTGNATVRVFGCSVPDSHEGLLEQIKEANAENNTSRRGELCKQFVLDKFKERVRHAFPHHKELTEEWLENASRDTDALGSVVLVIDEITKCPELAPGIVAQQEDIYSGLGEYCERAQLILAGTSAARILESGQSAAFSSDPEKVHLVEVGPVQEGTGNDSYLQQLLNQVMPGGKVSLADLQRVKFLAPYLSNARTAMLLVDEVKRHVEPSAAINREDAYRIWKRFPWIPGCFVPLRYRSLNGLSRLTTPEQRELVARNALAMLMHLAVAGLGCRPTAADAMDCIDLGLCMPSSYSKFLEIYERDPHSKNYSLQVTFASSPALKQMLLAAFDVPKIIPQDGDSFEDLIAEAERRSAEVVTGRRAILIHLDRPLPPPQNQKKMEGIPQDQFLEILSALAGNETVVLKNGPSAQGADILVLRRGKRPLVRLIQAKNTKAANEILPVVATLGATCRNETKKLDAKDRSQLVLEYFCRLVHEGVTPQDQDLQRRYGLLCQSRQKVFRMNVKVQMILWESARPRNLSRNFQVIRPRFLLKQINVQLRSLQHLAPFPTDVKAQRANASYMTCTFKQ</sequence>
<dbReference type="OrthoDB" id="420044at2759"/>
<gene>
    <name evidence="1" type="ORF">SPIL2461_LOCUS8706</name>
</gene>
<dbReference type="Gene3D" id="3.40.50.300">
    <property type="entry name" value="P-loop containing nucleotide triphosphate hydrolases"/>
    <property type="match status" value="1"/>
</dbReference>
<comment type="caution">
    <text evidence="1">The sequence shown here is derived from an EMBL/GenBank/DDBJ whole genome shotgun (WGS) entry which is preliminary data.</text>
</comment>
<dbReference type="SUPFAM" id="SSF52540">
    <property type="entry name" value="P-loop containing nucleoside triphosphate hydrolases"/>
    <property type="match status" value="1"/>
</dbReference>
<reference evidence="1" key="1">
    <citation type="submission" date="2021-02" db="EMBL/GenBank/DDBJ databases">
        <authorList>
            <person name="Dougan E. K."/>
            <person name="Rhodes N."/>
            <person name="Thang M."/>
            <person name="Chan C."/>
        </authorList>
    </citation>
    <scope>NUCLEOTIDE SEQUENCE</scope>
</reference>
<dbReference type="EMBL" id="CAJNIZ010014477">
    <property type="protein sequence ID" value="CAE7362556.1"/>
    <property type="molecule type" value="Genomic_DNA"/>
</dbReference>
<evidence type="ECO:0000313" key="2">
    <source>
        <dbReference type="Proteomes" id="UP000649617"/>
    </source>
</evidence>
<evidence type="ECO:0000313" key="1">
    <source>
        <dbReference type="EMBL" id="CAE7362556.1"/>
    </source>
</evidence>
<protein>
    <submittedName>
        <fullName evidence="1">Uncharacterized protein</fullName>
    </submittedName>
</protein>
<feature type="non-terminal residue" evidence="1">
    <location>
        <position position="1"/>
    </location>
</feature>
<name>A0A812PYP0_SYMPI</name>
<dbReference type="Proteomes" id="UP000649617">
    <property type="component" value="Unassembled WGS sequence"/>
</dbReference>
<proteinExistence type="predicted"/>
<dbReference type="AlphaFoldDB" id="A0A812PYP0"/>
<dbReference type="InterPro" id="IPR027417">
    <property type="entry name" value="P-loop_NTPase"/>
</dbReference>